<evidence type="ECO:0000256" key="1">
    <source>
        <dbReference type="SAM" id="MobiDB-lite"/>
    </source>
</evidence>
<protein>
    <recommendedName>
        <fullName evidence="2">CCD97-like C-terminal domain-containing protein</fullName>
    </recommendedName>
</protein>
<dbReference type="Proteomes" id="UP000594454">
    <property type="component" value="Chromosome 1"/>
</dbReference>
<keyword evidence="4" id="KW-1185">Reference proteome</keyword>
<dbReference type="InterPro" id="IPR018613">
    <property type="entry name" value="Ccdc97-like"/>
</dbReference>
<proteinExistence type="predicted"/>
<organism evidence="3 4">
    <name type="scientific">Hermetia illucens</name>
    <name type="common">Black soldier fly</name>
    <dbReference type="NCBI Taxonomy" id="343691"/>
    <lineage>
        <taxon>Eukaryota</taxon>
        <taxon>Metazoa</taxon>
        <taxon>Ecdysozoa</taxon>
        <taxon>Arthropoda</taxon>
        <taxon>Hexapoda</taxon>
        <taxon>Insecta</taxon>
        <taxon>Pterygota</taxon>
        <taxon>Neoptera</taxon>
        <taxon>Endopterygota</taxon>
        <taxon>Diptera</taxon>
        <taxon>Brachycera</taxon>
        <taxon>Stratiomyomorpha</taxon>
        <taxon>Stratiomyidae</taxon>
        <taxon>Hermetiinae</taxon>
        <taxon>Hermetia</taxon>
    </lineage>
</organism>
<dbReference type="OMA" id="LDVYMRH"/>
<dbReference type="PANTHER" id="PTHR31840:SF1">
    <property type="entry name" value="COILED-COIL DOMAIN-CONTAINING PROTEIN 97"/>
    <property type="match status" value="1"/>
</dbReference>
<dbReference type="AlphaFoldDB" id="A0A7R8YNQ3"/>
<dbReference type="OrthoDB" id="333176at2759"/>
<evidence type="ECO:0000313" key="4">
    <source>
        <dbReference type="Proteomes" id="UP000594454"/>
    </source>
</evidence>
<dbReference type="Pfam" id="PF09747">
    <property type="entry name" value="CCD97-like_C"/>
    <property type="match status" value="1"/>
</dbReference>
<evidence type="ECO:0000259" key="2">
    <source>
        <dbReference type="Pfam" id="PF09747"/>
    </source>
</evidence>
<feature type="region of interest" description="Disordered" evidence="1">
    <location>
        <begin position="1"/>
        <end position="39"/>
    </location>
</feature>
<feature type="domain" description="CCD97-like C-terminal" evidence="2">
    <location>
        <begin position="135"/>
        <end position="343"/>
    </location>
</feature>
<name>A0A7R8YNQ3_HERIL</name>
<gene>
    <name evidence="3" type="ORF">HERILL_LOCUS3010</name>
</gene>
<dbReference type="InParanoid" id="A0A7R8YNQ3"/>
<dbReference type="PANTHER" id="PTHR31840">
    <property type="entry name" value="COILED-COIL DOMAIN-CONTAINING PROTEIN 97"/>
    <property type="match status" value="1"/>
</dbReference>
<sequence>MTDDDCQRQAGSDSAAVQHGGADGSANTPEVGGLSNDPPTVTKEEICNFLSHNSQVFFKSQQIDDPDLTSQEKQSIALEIYNDNKHKFLLRFGKYLQRDHLRYFELITSADQDETVFLIHELQRSLQTHDRDVKNRRYAAMQSMIKADNYFSEREIMKREPHLYEQMIGQYLTDAEKRVRDRVGEDCIPFSSILLDNYDNDEMEKLRKRQKREEGSEDDDDDTTMSEKSGGYHHDNKSIGSDQLFPELPASQRKQWGNFEDEENDCPMLMPGPSKKPNRKREEKFITAAEREMLRQEFMGIMYENFLEGKDKDFDYSAVDNNSDLDDLEQIGQDKEDKYFDDDDDEDYVMETSRSPEFKGEKIERDDSEDELDIYMKHLNRHLTVVKQLDG</sequence>
<dbReference type="FunCoup" id="A0A7R8YNQ3">
    <property type="interactions" value="1177"/>
</dbReference>
<dbReference type="InterPro" id="IPR040233">
    <property type="entry name" value="CCD97-like_C"/>
</dbReference>
<feature type="region of interest" description="Disordered" evidence="1">
    <location>
        <begin position="259"/>
        <end position="281"/>
    </location>
</feature>
<feature type="compositionally biased region" description="Acidic residues" evidence="1">
    <location>
        <begin position="215"/>
        <end position="224"/>
    </location>
</feature>
<reference evidence="3 4" key="1">
    <citation type="submission" date="2020-11" db="EMBL/GenBank/DDBJ databases">
        <authorList>
            <person name="Wallbank WR R."/>
            <person name="Pardo Diaz C."/>
            <person name="Kozak K."/>
            <person name="Martin S."/>
            <person name="Jiggins C."/>
            <person name="Moest M."/>
            <person name="Warren A I."/>
            <person name="Generalovic N T."/>
            <person name="Byers J.R.P. K."/>
            <person name="Montejo-Kovacevich G."/>
            <person name="Yen C E."/>
        </authorList>
    </citation>
    <scope>NUCLEOTIDE SEQUENCE [LARGE SCALE GENOMIC DNA]</scope>
</reference>
<feature type="region of interest" description="Disordered" evidence="1">
    <location>
        <begin position="205"/>
        <end position="244"/>
    </location>
</feature>
<dbReference type="EMBL" id="LR899009">
    <property type="protein sequence ID" value="CAD7079818.1"/>
    <property type="molecule type" value="Genomic_DNA"/>
</dbReference>
<accession>A0A7R8YNQ3</accession>
<evidence type="ECO:0000313" key="3">
    <source>
        <dbReference type="EMBL" id="CAD7079818.1"/>
    </source>
</evidence>